<dbReference type="EMBL" id="DF977514">
    <property type="protein sequence ID" value="GAP91686.1"/>
    <property type="molecule type" value="Genomic_DNA"/>
</dbReference>
<feature type="transmembrane region" description="Helical" evidence="7">
    <location>
        <begin position="181"/>
        <end position="202"/>
    </location>
</feature>
<comment type="similarity">
    <text evidence="5">Belongs to the SAT4 family.</text>
</comment>
<dbReference type="OrthoDB" id="5331848at2759"/>
<evidence type="ECO:0000256" key="5">
    <source>
        <dbReference type="ARBA" id="ARBA00038359"/>
    </source>
</evidence>
<feature type="transmembrane region" description="Helical" evidence="7">
    <location>
        <begin position="16"/>
        <end position="38"/>
    </location>
</feature>
<feature type="transmembrane region" description="Helical" evidence="7">
    <location>
        <begin position="50"/>
        <end position="74"/>
    </location>
</feature>
<evidence type="ECO:0000256" key="6">
    <source>
        <dbReference type="SAM" id="MobiDB-lite"/>
    </source>
</evidence>
<dbReference type="AlphaFoldDB" id="A0A1W2TT02"/>
<evidence type="ECO:0000313" key="9">
    <source>
        <dbReference type="EMBL" id="GAP91686.1"/>
    </source>
</evidence>
<evidence type="ECO:0000256" key="2">
    <source>
        <dbReference type="ARBA" id="ARBA00022692"/>
    </source>
</evidence>
<feature type="transmembrane region" description="Helical" evidence="7">
    <location>
        <begin position="214"/>
        <end position="231"/>
    </location>
</feature>
<feature type="compositionally biased region" description="Polar residues" evidence="6">
    <location>
        <begin position="316"/>
        <end position="341"/>
    </location>
</feature>
<evidence type="ECO:0000256" key="3">
    <source>
        <dbReference type="ARBA" id="ARBA00022989"/>
    </source>
</evidence>
<keyword evidence="2 7" id="KW-0812">Transmembrane</keyword>
<accession>A0A1W2TT02</accession>
<dbReference type="Pfam" id="PF20684">
    <property type="entry name" value="Fung_rhodopsin"/>
    <property type="match status" value="1"/>
</dbReference>
<evidence type="ECO:0000259" key="8">
    <source>
        <dbReference type="Pfam" id="PF20684"/>
    </source>
</evidence>
<reference evidence="9" key="1">
    <citation type="submission" date="2016-03" db="EMBL/GenBank/DDBJ databases">
        <title>Draft genome sequence of Rosellinia necatrix.</title>
        <authorList>
            <person name="Kanematsu S."/>
        </authorList>
    </citation>
    <scope>NUCLEOTIDE SEQUENCE [LARGE SCALE GENOMIC DNA]</scope>
    <source>
        <strain evidence="9">W97</strain>
    </source>
</reference>
<evidence type="ECO:0000256" key="7">
    <source>
        <dbReference type="SAM" id="Phobius"/>
    </source>
</evidence>
<protein>
    <submittedName>
        <fullName evidence="9">Putative integral membrane protein</fullName>
    </submittedName>
</protein>
<feature type="transmembrane region" description="Helical" evidence="7">
    <location>
        <begin position="128"/>
        <end position="149"/>
    </location>
</feature>
<dbReference type="OMA" id="GVCACIK"/>
<dbReference type="Proteomes" id="UP000054516">
    <property type="component" value="Unassembled WGS sequence"/>
</dbReference>
<sequence length="369" mass="41014">MEFMTPRDPDIDRGSIIIGLYSAECAVSLVFLLLRLWARLSMSAMGWDDVFMIITWVLFAVLTVLVGFLGSAGGTRHLYYLTKEVAKHVTRLNWIAQPFGIIALGTGKLAVGFLLLRLIPPNTRWRKRIIWALMSLTMIANSLSVILTFTQCLDPAALWDPDVRAVTRCWNPKVQSDFSTFTGSLNSAVDIIFSLLPITLVWKLHLSIQKRLGLVALLGSGSFSGVSAAIKTNQLVTLTARSDLTWETFQLYLWTSIEIFLIIVCGCIPTLRPLWVRFFGRESASPASATGSSYYKPPHIQGQEFTRLEDLSGRVQATSARKHSNGNSSATTKGNGQNDNPNPLHDEERLIQVTHSFQVEYSADVSSRC</sequence>
<dbReference type="STRING" id="77044.A0A1W2TT02"/>
<evidence type="ECO:0000313" key="10">
    <source>
        <dbReference type="Proteomes" id="UP000054516"/>
    </source>
</evidence>
<gene>
    <name evidence="9" type="ORF">SAMD00023353_6900480</name>
</gene>
<dbReference type="PANTHER" id="PTHR33048:SF146">
    <property type="entry name" value="INTEGRAL MEMBRANE PROTEIN"/>
    <property type="match status" value="1"/>
</dbReference>
<dbReference type="InterPro" id="IPR049326">
    <property type="entry name" value="Rhodopsin_dom_fungi"/>
</dbReference>
<dbReference type="PANTHER" id="PTHR33048">
    <property type="entry name" value="PTH11-LIKE INTEGRAL MEMBRANE PROTEIN (AFU_ORTHOLOGUE AFUA_5G11245)"/>
    <property type="match status" value="1"/>
</dbReference>
<feature type="region of interest" description="Disordered" evidence="6">
    <location>
        <begin position="316"/>
        <end position="345"/>
    </location>
</feature>
<comment type="subcellular location">
    <subcellularLocation>
        <location evidence="1">Membrane</location>
        <topology evidence="1">Multi-pass membrane protein</topology>
    </subcellularLocation>
</comment>
<feature type="transmembrane region" description="Helical" evidence="7">
    <location>
        <begin position="251"/>
        <end position="271"/>
    </location>
</feature>
<evidence type="ECO:0000256" key="1">
    <source>
        <dbReference type="ARBA" id="ARBA00004141"/>
    </source>
</evidence>
<evidence type="ECO:0000256" key="4">
    <source>
        <dbReference type="ARBA" id="ARBA00023136"/>
    </source>
</evidence>
<keyword evidence="4 7" id="KW-0472">Membrane</keyword>
<keyword evidence="3 7" id="KW-1133">Transmembrane helix</keyword>
<keyword evidence="10" id="KW-1185">Reference proteome</keyword>
<organism evidence="9">
    <name type="scientific">Rosellinia necatrix</name>
    <name type="common">White root-rot fungus</name>
    <dbReference type="NCBI Taxonomy" id="77044"/>
    <lineage>
        <taxon>Eukaryota</taxon>
        <taxon>Fungi</taxon>
        <taxon>Dikarya</taxon>
        <taxon>Ascomycota</taxon>
        <taxon>Pezizomycotina</taxon>
        <taxon>Sordariomycetes</taxon>
        <taxon>Xylariomycetidae</taxon>
        <taxon>Xylariales</taxon>
        <taxon>Xylariaceae</taxon>
        <taxon>Rosellinia</taxon>
    </lineage>
</organism>
<dbReference type="InterPro" id="IPR052337">
    <property type="entry name" value="SAT4-like"/>
</dbReference>
<proteinExistence type="inferred from homology"/>
<feature type="domain" description="Rhodopsin" evidence="8">
    <location>
        <begin position="34"/>
        <end position="276"/>
    </location>
</feature>
<dbReference type="GO" id="GO:0016020">
    <property type="term" value="C:membrane"/>
    <property type="evidence" value="ECO:0007669"/>
    <property type="project" value="UniProtKB-SubCell"/>
</dbReference>
<feature type="transmembrane region" description="Helical" evidence="7">
    <location>
        <begin position="94"/>
        <end position="116"/>
    </location>
</feature>
<name>A0A1W2TT02_ROSNE</name>